<protein>
    <submittedName>
        <fullName evidence="2">Uncharacterized protein</fullName>
    </submittedName>
</protein>
<dbReference type="Proteomes" id="UP000215335">
    <property type="component" value="Unassembled WGS sequence"/>
</dbReference>
<keyword evidence="3" id="KW-1185">Reference proteome</keyword>
<feature type="region of interest" description="Disordered" evidence="1">
    <location>
        <begin position="33"/>
        <end position="62"/>
    </location>
</feature>
<comment type="caution">
    <text evidence="2">The sequence shown here is derived from an EMBL/GenBank/DDBJ whole genome shotgun (WGS) entry which is preliminary data.</text>
</comment>
<feature type="compositionally biased region" description="Pro residues" evidence="1">
    <location>
        <begin position="40"/>
        <end position="62"/>
    </location>
</feature>
<gene>
    <name evidence="2" type="ORF">TSAR_011113</name>
</gene>
<accession>A0A232F206</accession>
<sequence length="62" mass="6982">MINFYFWKTFRFSALHFSDIFIRFQSLPPGIPPIGRAGPPMGPPSIRGPPPGLMRGVPPRPY</sequence>
<evidence type="ECO:0000256" key="1">
    <source>
        <dbReference type="SAM" id="MobiDB-lite"/>
    </source>
</evidence>
<organism evidence="2 3">
    <name type="scientific">Trichomalopsis sarcophagae</name>
    <dbReference type="NCBI Taxonomy" id="543379"/>
    <lineage>
        <taxon>Eukaryota</taxon>
        <taxon>Metazoa</taxon>
        <taxon>Ecdysozoa</taxon>
        <taxon>Arthropoda</taxon>
        <taxon>Hexapoda</taxon>
        <taxon>Insecta</taxon>
        <taxon>Pterygota</taxon>
        <taxon>Neoptera</taxon>
        <taxon>Endopterygota</taxon>
        <taxon>Hymenoptera</taxon>
        <taxon>Apocrita</taxon>
        <taxon>Proctotrupomorpha</taxon>
        <taxon>Chalcidoidea</taxon>
        <taxon>Pteromalidae</taxon>
        <taxon>Pteromalinae</taxon>
        <taxon>Trichomalopsis</taxon>
    </lineage>
</organism>
<evidence type="ECO:0000313" key="2">
    <source>
        <dbReference type="EMBL" id="OXU24754.1"/>
    </source>
</evidence>
<name>A0A232F206_9HYME</name>
<dbReference type="EMBL" id="NNAY01001203">
    <property type="protein sequence ID" value="OXU24754.1"/>
    <property type="molecule type" value="Genomic_DNA"/>
</dbReference>
<reference evidence="2 3" key="1">
    <citation type="journal article" date="2017" name="Curr. Biol.">
        <title>The Evolution of Venom by Co-option of Single-Copy Genes.</title>
        <authorList>
            <person name="Martinson E.O."/>
            <person name="Mrinalini"/>
            <person name="Kelkar Y.D."/>
            <person name="Chang C.H."/>
            <person name="Werren J.H."/>
        </authorList>
    </citation>
    <scope>NUCLEOTIDE SEQUENCE [LARGE SCALE GENOMIC DNA]</scope>
    <source>
        <strain evidence="2 3">Alberta</strain>
        <tissue evidence="2">Whole body</tissue>
    </source>
</reference>
<evidence type="ECO:0000313" key="3">
    <source>
        <dbReference type="Proteomes" id="UP000215335"/>
    </source>
</evidence>
<proteinExistence type="predicted"/>
<dbReference type="AlphaFoldDB" id="A0A232F206"/>